<dbReference type="PANTHER" id="PTHR47939:SF13">
    <property type="entry name" value="OS03G0201400 PROTEIN"/>
    <property type="match status" value="1"/>
</dbReference>
<dbReference type="PANTHER" id="PTHR47939">
    <property type="entry name" value="MEMBRANE-ASSOCIATED SALT-INDUCIBLE PROTEIN-LIKE"/>
    <property type="match status" value="1"/>
</dbReference>
<dbReference type="eggNOG" id="KOG4197">
    <property type="taxonomic scope" value="Eukaryota"/>
</dbReference>
<feature type="domain" description="PROP1-like PPR" evidence="2">
    <location>
        <begin position="368"/>
        <end position="462"/>
    </location>
</feature>
<dbReference type="EMBL" id="CR382124">
    <property type="protein sequence ID" value="CAH00398.1"/>
    <property type="molecule type" value="Genomic_DNA"/>
</dbReference>
<dbReference type="FunCoup" id="Q6CRY7">
    <property type="interactions" value="105"/>
</dbReference>
<dbReference type="InParanoid" id="Q6CRY7"/>
<reference evidence="3 4" key="1">
    <citation type="journal article" date="2004" name="Nature">
        <title>Genome evolution in yeasts.</title>
        <authorList>
            <consortium name="Genolevures"/>
            <person name="Dujon B."/>
            <person name="Sherman D."/>
            <person name="Fischer G."/>
            <person name="Durrens P."/>
            <person name="Casaregola S."/>
            <person name="Lafontaine I."/>
            <person name="de Montigny J."/>
            <person name="Marck C."/>
            <person name="Neuveglise C."/>
            <person name="Talla E."/>
            <person name="Goffard N."/>
            <person name="Frangeul L."/>
            <person name="Aigle M."/>
            <person name="Anthouard V."/>
            <person name="Babour A."/>
            <person name="Barbe V."/>
            <person name="Barnay S."/>
            <person name="Blanchin S."/>
            <person name="Beckerich J.M."/>
            <person name="Beyne E."/>
            <person name="Bleykasten C."/>
            <person name="Boisrame A."/>
            <person name="Boyer J."/>
            <person name="Cattolico L."/>
            <person name="Confanioleri F."/>
            <person name="de Daruvar A."/>
            <person name="Despons L."/>
            <person name="Fabre E."/>
            <person name="Fairhead C."/>
            <person name="Ferry-Dumazet H."/>
            <person name="Groppi A."/>
            <person name="Hantraye F."/>
            <person name="Hennequin C."/>
            <person name="Jauniaux N."/>
            <person name="Joyet P."/>
            <person name="Kachouri R."/>
            <person name="Kerrest A."/>
            <person name="Koszul R."/>
            <person name="Lemaire M."/>
            <person name="Lesur I."/>
            <person name="Ma L."/>
            <person name="Muller H."/>
            <person name="Nicaud J.M."/>
            <person name="Nikolski M."/>
            <person name="Oztas S."/>
            <person name="Ozier-Kalogeropoulos O."/>
            <person name="Pellenz S."/>
            <person name="Potier S."/>
            <person name="Richard G.F."/>
            <person name="Straub M.L."/>
            <person name="Suleau A."/>
            <person name="Swennene D."/>
            <person name="Tekaia F."/>
            <person name="Wesolowski-Louvel M."/>
            <person name="Westhof E."/>
            <person name="Wirth B."/>
            <person name="Zeniou-Meyer M."/>
            <person name="Zivanovic I."/>
            <person name="Bolotin-Fukuhara M."/>
            <person name="Thierry A."/>
            <person name="Bouchier C."/>
            <person name="Caudron B."/>
            <person name="Scarpelli C."/>
            <person name="Gaillardin C."/>
            <person name="Weissenbach J."/>
            <person name="Wincker P."/>
            <person name="Souciet J.L."/>
        </authorList>
    </citation>
    <scope>NUCLEOTIDE SEQUENCE [LARGE SCALE GENOMIC DNA]</scope>
    <source>
        <strain evidence="4">ATCC 8585 / CBS 2359 / DSM 70799 / NBRC 1267 / NRRL Y-1140 / WM37</strain>
    </source>
</reference>
<dbReference type="STRING" id="284590.Q6CRY7"/>
<dbReference type="InterPro" id="IPR050667">
    <property type="entry name" value="PPR-containing_protein"/>
</dbReference>
<evidence type="ECO:0000313" key="4">
    <source>
        <dbReference type="Proteomes" id="UP000000598"/>
    </source>
</evidence>
<evidence type="ECO:0000313" key="3">
    <source>
        <dbReference type="EMBL" id="CAH00398.1"/>
    </source>
</evidence>
<dbReference type="InterPro" id="IPR033443">
    <property type="entry name" value="PROP1-like_PPR_dom"/>
</dbReference>
<dbReference type="InterPro" id="IPR011990">
    <property type="entry name" value="TPR-like_helical_dom_sf"/>
</dbReference>
<evidence type="ECO:0000259" key="2">
    <source>
        <dbReference type="Pfam" id="PF17177"/>
    </source>
</evidence>
<keyword evidence="4" id="KW-1185">Reference proteome</keyword>
<dbReference type="PaxDb" id="284590-Q6CRY7"/>
<organism evidence="3 4">
    <name type="scientific">Kluyveromyces lactis (strain ATCC 8585 / CBS 2359 / DSM 70799 / NBRC 1267 / NRRL Y-1140 / WM37)</name>
    <name type="common">Yeast</name>
    <name type="synonym">Candida sphaerica</name>
    <dbReference type="NCBI Taxonomy" id="284590"/>
    <lineage>
        <taxon>Eukaryota</taxon>
        <taxon>Fungi</taxon>
        <taxon>Dikarya</taxon>
        <taxon>Ascomycota</taxon>
        <taxon>Saccharomycotina</taxon>
        <taxon>Saccharomycetes</taxon>
        <taxon>Saccharomycetales</taxon>
        <taxon>Saccharomycetaceae</taxon>
        <taxon>Kluyveromyces</taxon>
    </lineage>
</organism>
<dbReference type="KEGG" id="kla:KLLA0_D05423g"/>
<dbReference type="AlphaFoldDB" id="Q6CRY7"/>
<dbReference type="Pfam" id="PF17177">
    <property type="entry name" value="PPR_long"/>
    <property type="match status" value="1"/>
</dbReference>
<evidence type="ECO:0000256" key="1">
    <source>
        <dbReference type="ARBA" id="ARBA00022737"/>
    </source>
</evidence>
<sequence length="949" mass="112007">MLRVSTLFGNQYIRRFSNGSIHLAKNPWLKRRSLEQLSKSLPAVPTPVLEVVHKCSDDVPLDEEQRLTIKDYLTHEETEIPTVDRSILLKYLYGKKEYDMVETMAKLHLFDKDGYFLETSTVNNVQVYFEVLIQTKQLDKLTEEAVKYISQFSINKQGTSVYMVNYLFVKLYQNFSPQDALYIWTKLVSVYYGHCELTSMDIYGPILNHLYYFFKASKESHQCVLPLLKRMQNEDGIMPASHLASTLITFFSSSRWFSEVERIWHWKVDRNLPIVASDLTAMMRSRCHFRDWDTVINLHHKYSLAQDDYMQFDYLLVALAKKQDWDRLKHQFDALFGIGELPTVNHYGVIMYALSMHGELELVEKLHGQLLRRDMTPSYAVLLSIINAHYNVGDYNGAVREFALFKRYGIRPTSASYLIVLKAYKKMGSLDSCFRVLKTMSAENIPLNETHFKIIIELCAKLDNYPVAEELFNIMATDYFIQPTGLTISALIRTFLKSKKYKEAWRLIQKYENVVTVDKFKIVQQRIMYYVLTGDIENAEEQLKIYFRKKYKVNSNFYMILLQHLVAGRKDYVAAEKVLDELVRANMSLIKPDHFNILLEEYNRIGYLEGISNIISKIVDNQIPMNSKTLYFLVKSRFELNRKKRESPEFLLGWLEEILESIAKNKLNFTTRTIHPSVVTWPMNFISRNDDPSKAVDLFTKYVKLFFPRSRDWNNKLVVLRSLLIVSAESGKWEDFDILFTRYKDKLSFFQNQPSAVVPNNQLKAAFVGLFEYKIKRMRQLNEINRLPSLIEELENKGYILSNNEWNEALWRMIRRKSTFDFAMKRINGMFIHGYTWIHRARSLRKRQDGKYNVNGSSSSSSEQSKTNLYLKSEIYDLIMIQIDKYLRYNSKTLEREVKRLLIEYPYVMKQYLRKPRNDISNWDIIEQNHSAYLRKLRSTYELVPLDEF</sequence>
<proteinExistence type="predicted"/>
<gene>
    <name evidence="3" type="ORF">KLLA0_D05423g</name>
</gene>
<accession>Q6CRY7</accession>
<protein>
    <submittedName>
        <fullName evidence="3">KLLA0D05423p</fullName>
    </submittedName>
</protein>
<dbReference type="OMA" id="HGYNLIH"/>
<dbReference type="Gene3D" id="1.25.40.10">
    <property type="entry name" value="Tetratricopeptide repeat domain"/>
    <property type="match status" value="1"/>
</dbReference>
<dbReference type="Proteomes" id="UP000000598">
    <property type="component" value="Chromosome D"/>
</dbReference>
<keyword evidence="1" id="KW-0677">Repeat</keyword>
<name>Q6CRY7_KLULA</name>
<dbReference type="HOGENOM" id="CLU_306786_0_0_1"/>